<proteinExistence type="predicted"/>
<accession>A0A0D5XXR3</accession>
<protein>
    <submittedName>
        <fullName evidence="1">3'-kinase</fullName>
    </submittedName>
</protein>
<evidence type="ECO:0000313" key="2">
    <source>
        <dbReference type="Proteomes" id="UP000032748"/>
    </source>
</evidence>
<gene>
    <name evidence="1" type="ORF">PCL1606_20690</name>
</gene>
<sequence length="273" mass="30334">MFEPYLKRWHLRVDGAPIVTPGSHLLPVRLEDDAPAMLKIALDDEEKHGNRLMAWWDGEGAARVYAQQGDALLMERAMGQRSLMQMALAGEDDEVSRIVCASLARLHAPRPAPLPALLGLPQWFAALRPAARREGGVFRRSLATADELLASPREQVVLHGDIHHDNVLDFEQRGWLVIDPKRVMGERGFDYANLICNPELPTSGDPRRFTRQVDVIAHAAGLERKRLLQWVLAYTGLSAAWFLEDGDVSSAEHELQVAELAIHALERAGQGVA</sequence>
<name>A0A0D5XXR3_9PSED</name>
<dbReference type="OrthoDB" id="3638028at2"/>
<dbReference type="PATRIC" id="fig|587753.10.peg.2070"/>
<dbReference type="GO" id="GO:0019748">
    <property type="term" value="P:secondary metabolic process"/>
    <property type="evidence" value="ECO:0007669"/>
    <property type="project" value="InterPro"/>
</dbReference>
<dbReference type="AlphaFoldDB" id="A0A0D5XXR3"/>
<dbReference type="InterPro" id="IPR011009">
    <property type="entry name" value="Kinase-like_dom_sf"/>
</dbReference>
<dbReference type="GO" id="GO:0016773">
    <property type="term" value="F:phosphotransferase activity, alcohol group as acceptor"/>
    <property type="evidence" value="ECO:0007669"/>
    <property type="project" value="InterPro"/>
</dbReference>
<evidence type="ECO:0000313" key="1">
    <source>
        <dbReference type="EMBL" id="AKA23522.1"/>
    </source>
</evidence>
<dbReference type="KEGG" id="pcz:PCL1606_20690"/>
<dbReference type="InterPro" id="IPR006748">
    <property type="entry name" value="NH2Glyco/OHUrea_AB-resist_kin"/>
</dbReference>
<dbReference type="Pfam" id="PF04655">
    <property type="entry name" value="APH_6_hur"/>
    <property type="match status" value="1"/>
</dbReference>
<keyword evidence="1" id="KW-0808">Transferase</keyword>
<keyword evidence="1" id="KW-0418">Kinase</keyword>
<dbReference type="EMBL" id="CP011110">
    <property type="protein sequence ID" value="AKA23522.1"/>
    <property type="molecule type" value="Genomic_DNA"/>
</dbReference>
<dbReference type="Proteomes" id="UP000032748">
    <property type="component" value="Chromosome"/>
</dbReference>
<dbReference type="Gene3D" id="3.90.1200.10">
    <property type="match status" value="1"/>
</dbReference>
<reference evidence="1 2" key="1">
    <citation type="journal article" date="2015" name="Mol. Plant Microbe Interact.">
        <title>Comparative Genomic Analysis of Pseudomonas chlororaphis PCL1606 Reveals New Insight into Antifungal Compounds Involved in Biocontrol.</title>
        <authorList>
            <person name="Calderon C.E."/>
            <person name="Ramos C."/>
            <person name="de Vicente A."/>
            <person name="Cazorla F.M."/>
        </authorList>
    </citation>
    <scope>NUCLEOTIDE SEQUENCE [LARGE SCALE GENOMIC DNA]</scope>
    <source>
        <strain evidence="1 2">PCL1606</strain>
    </source>
</reference>
<dbReference type="SUPFAM" id="SSF56112">
    <property type="entry name" value="Protein kinase-like (PK-like)"/>
    <property type="match status" value="1"/>
</dbReference>
<dbReference type="RefSeq" id="WP_045882070.1">
    <property type="nucleotide sequence ID" value="NZ_CP011110.1"/>
</dbReference>
<organism evidence="1 2">
    <name type="scientific">Pseudomonas chlororaphis</name>
    <dbReference type="NCBI Taxonomy" id="587753"/>
    <lineage>
        <taxon>Bacteria</taxon>
        <taxon>Pseudomonadati</taxon>
        <taxon>Pseudomonadota</taxon>
        <taxon>Gammaproteobacteria</taxon>
        <taxon>Pseudomonadales</taxon>
        <taxon>Pseudomonadaceae</taxon>
        <taxon>Pseudomonas</taxon>
    </lineage>
</organism>
<dbReference type="GO" id="GO:0016301">
    <property type="term" value="F:kinase activity"/>
    <property type="evidence" value="ECO:0007669"/>
    <property type="project" value="UniProtKB-KW"/>
</dbReference>